<dbReference type="GO" id="GO:0016787">
    <property type="term" value="F:hydrolase activity"/>
    <property type="evidence" value="ECO:0007669"/>
    <property type="project" value="UniProtKB-KW"/>
</dbReference>
<dbReference type="Gene3D" id="1.50.10.10">
    <property type="match status" value="1"/>
</dbReference>
<dbReference type="OrthoDB" id="2305845at2759"/>
<dbReference type="GO" id="GO:0005975">
    <property type="term" value="P:carbohydrate metabolic process"/>
    <property type="evidence" value="ECO:0007669"/>
    <property type="project" value="InterPro"/>
</dbReference>
<dbReference type="InterPro" id="IPR012341">
    <property type="entry name" value="6hp_glycosidase-like_sf"/>
</dbReference>
<dbReference type="Proteomes" id="UP000812966">
    <property type="component" value="Unassembled WGS sequence"/>
</dbReference>
<evidence type="ECO:0000313" key="3">
    <source>
        <dbReference type="Proteomes" id="UP000812966"/>
    </source>
</evidence>
<keyword evidence="3" id="KW-1185">Reference proteome</keyword>
<organism evidence="2 3">
    <name type="scientific">Filobasidium floriforme</name>
    <dbReference type="NCBI Taxonomy" id="5210"/>
    <lineage>
        <taxon>Eukaryota</taxon>
        <taxon>Fungi</taxon>
        <taxon>Dikarya</taxon>
        <taxon>Basidiomycota</taxon>
        <taxon>Agaricomycotina</taxon>
        <taxon>Tremellomycetes</taxon>
        <taxon>Filobasidiales</taxon>
        <taxon>Filobasidiaceae</taxon>
        <taxon>Filobasidium</taxon>
    </lineage>
</organism>
<dbReference type="SUPFAM" id="SSF48208">
    <property type="entry name" value="Six-hairpin glycosidases"/>
    <property type="match status" value="1"/>
</dbReference>
<sequence length="404" mass="46050">MSTLTIERAEQLIRSLTEGLVNIKDETGEFLMTIPDGTVIDTKGFGGWEWTHGIALTGLYHHAALTPSSSAASYSLQTALSWFRLQNDVWKGKGAPKNINTMSPFYSLACIVSDNLVVDEQGKEKVEEKKLWVKWLDEWAEWIMNELPRTEEGGFQHITYLEVNKDQLWDDTLMMSVIPLAKIGILFDRPQYIEEAKYQFMLHIQYLMDTVTGLWFHGWEFTPEKVTVGHNFAKALWARGNCWITISIPLFIELLAEDAKKHDRTFGEQDPLRRFLVSTFKKQVDALLRVQERESGMWNTLLVDRESYVETSATAGFAAGIYMGLRLGLIQGEKYLQCADAALQGVINNIRPDGQLDNVSFGTGMGHDEEHYRKIPITPMPYGPALASLALIEWERWQIEHNKA</sequence>
<keyword evidence="1" id="KW-0378">Hydrolase</keyword>
<evidence type="ECO:0008006" key="4">
    <source>
        <dbReference type="Google" id="ProtNLM"/>
    </source>
</evidence>
<gene>
    <name evidence="2" type="ORF">FFLO_06069</name>
</gene>
<reference evidence="2" key="1">
    <citation type="submission" date="2020-04" db="EMBL/GenBank/DDBJ databases">
        <title>Analysis of mating type loci in Filobasidium floriforme.</title>
        <authorList>
            <person name="Nowrousian M."/>
        </authorList>
    </citation>
    <scope>NUCLEOTIDE SEQUENCE</scope>
    <source>
        <strain evidence="2">CBS 6242</strain>
    </source>
</reference>
<comment type="caution">
    <text evidence="2">The sequence shown here is derived from an EMBL/GenBank/DDBJ whole genome shotgun (WGS) entry which is preliminary data.</text>
</comment>
<dbReference type="AlphaFoldDB" id="A0A8K0JG25"/>
<dbReference type="InterPro" id="IPR052043">
    <property type="entry name" value="PolySaccharide_Degr_Enz"/>
</dbReference>
<dbReference type="PANTHER" id="PTHR33886">
    <property type="entry name" value="UNSATURATED RHAMNOGALACTURONAN HYDROLASE (EUROFUNG)"/>
    <property type="match status" value="1"/>
</dbReference>
<accession>A0A8K0JG25</accession>
<dbReference type="EMBL" id="JABELV010000177">
    <property type="protein sequence ID" value="KAG7528583.1"/>
    <property type="molecule type" value="Genomic_DNA"/>
</dbReference>
<dbReference type="InterPro" id="IPR008928">
    <property type="entry name" value="6-hairpin_glycosidase_sf"/>
</dbReference>
<protein>
    <recommendedName>
        <fullName evidence="4">Glycosyl hydrolase family 88</fullName>
    </recommendedName>
</protein>
<dbReference type="InterPro" id="IPR010905">
    <property type="entry name" value="Glyco_hydro_88"/>
</dbReference>
<evidence type="ECO:0000313" key="2">
    <source>
        <dbReference type="EMBL" id="KAG7528583.1"/>
    </source>
</evidence>
<evidence type="ECO:0000256" key="1">
    <source>
        <dbReference type="ARBA" id="ARBA00022801"/>
    </source>
</evidence>
<name>A0A8K0JG25_9TREE</name>
<dbReference type="PANTHER" id="PTHR33886:SF8">
    <property type="entry name" value="UNSATURATED RHAMNOGALACTURONAN HYDROLASE (EUROFUNG)"/>
    <property type="match status" value="1"/>
</dbReference>
<dbReference type="Pfam" id="PF07470">
    <property type="entry name" value="Glyco_hydro_88"/>
    <property type="match status" value="1"/>
</dbReference>
<proteinExistence type="predicted"/>